<dbReference type="Gene3D" id="1.20.1270.60">
    <property type="entry name" value="Arfaptin homology (AH) domain/BAR domain"/>
    <property type="match status" value="1"/>
</dbReference>
<keyword evidence="1 4" id="KW-0728">SH3 domain</keyword>
<dbReference type="FunFam" id="2.30.30.40:FF:000136">
    <property type="entry name" value="Rho GTPase activating protein 4"/>
    <property type="match status" value="1"/>
</dbReference>
<dbReference type="PRINTS" id="PR00452">
    <property type="entry name" value="SH3DOMAIN"/>
</dbReference>
<dbReference type="SUPFAM" id="SSF48350">
    <property type="entry name" value="GTPase activation domain, GAP"/>
    <property type="match status" value="1"/>
</dbReference>
<dbReference type="SMART" id="SM00055">
    <property type="entry name" value="FCH"/>
    <property type="match status" value="1"/>
</dbReference>
<feature type="region of interest" description="Disordered" evidence="6">
    <location>
        <begin position="831"/>
        <end position="960"/>
    </location>
</feature>
<dbReference type="RefSeq" id="XP_036358048.1">
    <property type="nucleotide sequence ID" value="XM_036502155.1"/>
</dbReference>
<keyword evidence="10" id="KW-1185">Reference proteome</keyword>
<dbReference type="PROSITE" id="PS51741">
    <property type="entry name" value="F_BAR"/>
    <property type="match status" value="1"/>
</dbReference>
<dbReference type="InterPro" id="IPR036028">
    <property type="entry name" value="SH3-like_dom_sf"/>
</dbReference>
<dbReference type="SUPFAM" id="SSF50044">
    <property type="entry name" value="SH3-domain"/>
    <property type="match status" value="1"/>
</dbReference>
<evidence type="ECO:0000313" key="11">
    <source>
        <dbReference type="RefSeq" id="XP_036358048.1"/>
    </source>
</evidence>
<dbReference type="SMART" id="SM00324">
    <property type="entry name" value="RhoGAP"/>
    <property type="match status" value="1"/>
</dbReference>
<dbReference type="InterPro" id="IPR008936">
    <property type="entry name" value="Rho_GTPase_activation_prot"/>
</dbReference>
<proteinExistence type="predicted"/>
<dbReference type="GO" id="GO:0007165">
    <property type="term" value="P:signal transduction"/>
    <property type="evidence" value="ECO:0007669"/>
    <property type="project" value="InterPro"/>
</dbReference>
<dbReference type="Pfam" id="PF00611">
    <property type="entry name" value="FCH"/>
    <property type="match status" value="1"/>
</dbReference>
<dbReference type="GO" id="GO:0005096">
    <property type="term" value="F:GTPase activator activity"/>
    <property type="evidence" value="ECO:0007669"/>
    <property type="project" value="UniProtKB-KW"/>
</dbReference>
<dbReference type="SUPFAM" id="SSF103657">
    <property type="entry name" value="BAR/IMD domain-like"/>
    <property type="match status" value="1"/>
</dbReference>
<dbReference type="PROSITE" id="PS50238">
    <property type="entry name" value="RHOGAP"/>
    <property type="match status" value="1"/>
</dbReference>
<evidence type="ECO:0000256" key="4">
    <source>
        <dbReference type="PROSITE-ProRule" id="PRU00192"/>
    </source>
</evidence>
<dbReference type="InterPro" id="IPR031160">
    <property type="entry name" value="F_BAR_dom"/>
</dbReference>
<feature type="compositionally biased region" description="Basic and acidic residues" evidence="6">
    <location>
        <begin position="831"/>
        <end position="848"/>
    </location>
</feature>
<feature type="domain" description="SH3" evidence="7">
    <location>
        <begin position="772"/>
        <end position="831"/>
    </location>
</feature>
<dbReference type="CDD" id="cd07656">
    <property type="entry name" value="F-BAR_srGAP"/>
    <property type="match status" value="1"/>
</dbReference>
<dbReference type="PANTHER" id="PTHR14166">
    <property type="entry name" value="SLIT-ROBO RHO GTPASE ACTIVATING PROTEIN"/>
    <property type="match status" value="1"/>
</dbReference>
<feature type="domain" description="Rho-GAP" evidence="8">
    <location>
        <begin position="543"/>
        <end position="731"/>
    </location>
</feature>
<reference evidence="11" key="1">
    <citation type="submission" date="2025-08" db="UniProtKB">
        <authorList>
            <consortium name="RefSeq"/>
        </authorList>
    </citation>
    <scope>IDENTIFICATION</scope>
</reference>
<evidence type="ECO:0000256" key="6">
    <source>
        <dbReference type="SAM" id="MobiDB-lite"/>
    </source>
</evidence>
<protein>
    <submittedName>
        <fullName evidence="11">SLIT-ROBO Rho GTPase-activating protein 3 isoform X1</fullName>
    </submittedName>
</protein>
<dbReference type="InterPro" id="IPR000198">
    <property type="entry name" value="RhoGAP_dom"/>
</dbReference>
<dbReference type="InterPro" id="IPR001452">
    <property type="entry name" value="SH3_domain"/>
</dbReference>
<evidence type="ECO:0000259" key="7">
    <source>
        <dbReference type="PROSITE" id="PS50002"/>
    </source>
</evidence>
<feature type="compositionally biased region" description="Low complexity" evidence="6">
    <location>
        <begin position="1165"/>
        <end position="1174"/>
    </location>
</feature>
<dbReference type="InterPro" id="IPR051627">
    <property type="entry name" value="SLIT-ROBO_RhoGAP"/>
</dbReference>
<feature type="domain" description="F-BAR" evidence="9">
    <location>
        <begin position="79"/>
        <end position="363"/>
    </location>
</feature>
<dbReference type="Gene3D" id="1.10.555.10">
    <property type="entry name" value="Rho GTPase activation protein"/>
    <property type="match status" value="1"/>
</dbReference>
<gene>
    <name evidence="11" type="primary">LOC115210217</name>
</gene>
<evidence type="ECO:0000259" key="9">
    <source>
        <dbReference type="PROSITE" id="PS51741"/>
    </source>
</evidence>
<feature type="compositionally biased region" description="Polar residues" evidence="6">
    <location>
        <begin position="1016"/>
        <end position="1030"/>
    </location>
</feature>
<keyword evidence="3 5" id="KW-0175">Coiled coil</keyword>
<keyword evidence="2" id="KW-0343">GTPase activation</keyword>
<evidence type="ECO:0000259" key="8">
    <source>
        <dbReference type="PROSITE" id="PS50238"/>
    </source>
</evidence>
<dbReference type="Gene3D" id="2.30.30.40">
    <property type="entry name" value="SH3 Domains"/>
    <property type="match status" value="1"/>
</dbReference>
<dbReference type="FunFam" id="1.10.555.10:FF:000026">
    <property type="entry name" value="Rho GTPase activating protein 4"/>
    <property type="match status" value="1"/>
</dbReference>
<dbReference type="PROSITE" id="PS50002">
    <property type="entry name" value="SH3"/>
    <property type="match status" value="1"/>
</dbReference>
<dbReference type="CDD" id="cd04383">
    <property type="entry name" value="RhoGAP_srGAP"/>
    <property type="match status" value="1"/>
</dbReference>
<dbReference type="AlphaFoldDB" id="A0A7E6ERU2"/>
<feature type="region of interest" description="Disordered" evidence="6">
    <location>
        <begin position="250"/>
        <end position="276"/>
    </location>
</feature>
<feature type="compositionally biased region" description="Low complexity" evidence="6">
    <location>
        <begin position="936"/>
        <end position="960"/>
    </location>
</feature>
<organism evidence="10 11">
    <name type="scientific">Octopus sinensis</name>
    <name type="common">East Asian common octopus</name>
    <dbReference type="NCBI Taxonomy" id="2607531"/>
    <lineage>
        <taxon>Eukaryota</taxon>
        <taxon>Metazoa</taxon>
        <taxon>Spiralia</taxon>
        <taxon>Lophotrochozoa</taxon>
        <taxon>Mollusca</taxon>
        <taxon>Cephalopoda</taxon>
        <taxon>Coleoidea</taxon>
        <taxon>Octopodiformes</taxon>
        <taxon>Octopoda</taxon>
        <taxon>Incirrata</taxon>
        <taxon>Octopodidae</taxon>
        <taxon>Octopus</taxon>
    </lineage>
</organism>
<feature type="compositionally biased region" description="Polar residues" evidence="6">
    <location>
        <begin position="1074"/>
        <end position="1087"/>
    </location>
</feature>
<dbReference type="Pfam" id="PF00620">
    <property type="entry name" value="RhoGAP"/>
    <property type="match status" value="1"/>
</dbReference>
<dbReference type="Proteomes" id="UP000515154">
    <property type="component" value="Linkage group LG4"/>
</dbReference>
<dbReference type="InterPro" id="IPR027267">
    <property type="entry name" value="AH/BAR_dom_sf"/>
</dbReference>
<evidence type="ECO:0000256" key="2">
    <source>
        <dbReference type="ARBA" id="ARBA00022468"/>
    </source>
</evidence>
<feature type="region of interest" description="Disordered" evidence="6">
    <location>
        <begin position="980"/>
        <end position="1174"/>
    </location>
</feature>
<evidence type="ECO:0000256" key="3">
    <source>
        <dbReference type="ARBA" id="ARBA00023054"/>
    </source>
</evidence>
<feature type="compositionally biased region" description="Basic and acidic residues" evidence="6">
    <location>
        <begin position="915"/>
        <end position="931"/>
    </location>
</feature>
<dbReference type="InterPro" id="IPR001060">
    <property type="entry name" value="FCH_dom"/>
</dbReference>
<sequence length="1174" mass="133307">MEFYHYHHGHYYYYYDQQFSTAAAAATATAKLLQPMSCCNPNHHHHHGYYYYDQQSLLLLPFQPLTIWTHKTAKNNHVDSVETNIRQQLNDQLKCLEYRLDTEVAIVLEMEDFFKKISEIESEYGKNLERLVRQINTKHKTEKQKREHWPFFSMYTCWQNLLNITKKQGHDHNTLSEICNNQMVSRLQDIVENSQRIFKKCREVGIESHEDILKVLHELQNAMKTYHAYQAEAKNAEAKLQDVQAQKKKLEQQLQGKTGTTRSLKRFEHREEKRKHKYNENKLKALKARNDYLLCIESANAAINKYYSDDITDLMDCMNFGYHSCVARTMKMYLSSHEQLRNSHQRAIDRLNQCIQGLDARADKQKFLELHNAMFMLPKKFEYQPYKGDEARSINAVVDEMTHRCETLKARLEGVHLENDELWKTLETAENSLMKMISVNDHDVTLLFLTDNPPPPKSPHEAAKHKADRLETESYYLSKFKEYTLSCNRLARLQSKHNAIQKAAGEGINNSGTIMRPLSFRAKPRKRRIGRTPPVGQPKLFGGSLEEYIDNTGEEIPLIIRSCIRVINLHGIHHQGIFRVSGSQVEINEFKSSFEKGEDPLIDMVDASDINSVAGVLKLYFRELREPLFPLHLFDELINCTRVEDPNIRIEKIKELITTLPRSIFIVMRYLFAFLNHLSEYSDENMMDPYNLAICFGPTLLPIPPDRDQVSYQSNVNDLIKTIIINQEEIFLNDGGEVYEKWILDNQDNIDGNEEDEVGSLPSDEEASFCDNDLFEATALYDFEGRTERELSFKKGNTLVIFKQVSSDWWEGCFNGKEGLIPDKYVTLKTGREDKRNHSSSGDEDKHSSTYSLPLKPPMRQLSDDSATNQQLAKCMSQPNILIQQERPDSPKTSAQCPSSPKMHMKLEAPPLPMIRERVVKEHPVKEEKSEPPQPTSVTATSTTSTATTTTAISSSVSSEEVAAIEDALAKMMSGIKSLEVQQKTDKRMSLPAMKSKPTPKHTPDLVLDLPEGSDSPPSQENSEPGSPTVISGADAFAKSNQSTLKKGHPLLRTPIALNRHSAPEDTQPPGGLVQSSVIKRSFSTQVPGGRICPSPMPPAGLAEVPNEGMCSTAPPPIPEKPKVAMKAKPPVMRKPTKSPDPQRKFNPPDEITEIATTATPPPAATTAASSTKQ</sequence>
<evidence type="ECO:0000313" key="10">
    <source>
        <dbReference type="Proteomes" id="UP000515154"/>
    </source>
</evidence>
<feature type="compositionally biased region" description="Polar residues" evidence="6">
    <location>
        <begin position="864"/>
        <end position="883"/>
    </location>
</feature>
<evidence type="ECO:0000256" key="5">
    <source>
        <dbReference type="PROSITE-ProRule" id="PRU01077"/>
    </source>
</evidence>
<dbReference type="FunFam" id="1.20.1270.60:FF:000094">
    <property type="entry name" value="SLIT-ROBO Rho GTPase-activating 2 protein"/>
    <property type="match status" value="1"/>
</dbReference>
<dbReference type="Pfam" id="PF00018">
    <property type="entry name" value="SH3_1"/>
    <property type="match status" value="1"/>
</dbReference>
<name>A0A7E6ERU2_9MOLL</name>
<dbReference type="SMART" id="SM00326">
    <property type="entry name" value="SH3"/>
    <property type="match status" value="1"/>
</dbReference>
<accession>A0A7E6ERU2</accession>
<evidence type="ECO:0000256" key="1">
    <source>
        <dbReference type="ARBA" id="ARBA00022443"/>
    </source>
</evidence>